<keyword evidence="9 12" id="KW-0333">Golgi apparatus</keyword>
<comment type="function">
    <text evidence="12">Initiates complex N-linked carbohydrate formation. Essential for the conversion of high-mannose to hybrid and complex N-glycans.</text>
</comment>
<comment type="similarity">
    <text evidence="12">Belongs to the glycosyltransferase 13 family.</text>
</comment>
<evidence type="ECO:0000256" key="1">
    <source>
        <dbReference type="ARBA" id="ARBA00004323"/>
    </source>
</evidence>
<evidence type="ECO:0000313" key="14">
    <source>
        <dbReference type="Proteomes" id="UP000631114"/>
    </source>
</evidence>
<comment type="cofactor">
    <cofactor evidence="12">
        <name>Mn(2+)</name>
        <dbReference type="ChEBI" id="CHEBI:29035"/>
    </cofactor>
    <text evidence="12">The cofactor is mostly bound to the substrate.</text>
</comment>
<dbReference type="Proteomes" id="UP000631114">
    <property type="component" value="Unassembled WGS sequence"/>
</dbReference>
<keyword evidence="11 12" id="KW-0464">Manganese</keyword>
<dbReference type="PANTHER" id="PTHR10468:SF0">
    <property type="entry name" value="ALPHA-1,3-MANNOSYL-GLYCOPROTEIN 2-BETA-N-ACETYLGLUCOSAMINYLTRANSFERASE"/>
    <property type="match status" value="1"/>
</dbReference>
<name>A0A835LFF4_9MAGN</name>
<accession>A0A835LFF4</accession>
<dbReference type="InterPro" id="IPR004139">
    <property type="entry name" value="Glyco_trans_13"/>
</dbReference>
<keyword evidence="14" id="KW-1185">Reference proteome</keyword>
<evidence type="ECO:0000313" key="13">
    <source>
        <dbReference type="EMBL" id="KAF9589869.1"/>
    </source>
</evidence>
<evidence type="ECO:0000256" key="9">
    <source>
        <dbReference type="ARBA" id="ARBA00023034"/>
    </source>
</evidence>
<dbReference type="GO" id="GO:0000139">
    <property type="term" value="C:Golgi membrane"/>
    <property type="evidence" value="ECO:0007669"/>
    <property type="project" value="UniProtKB-SubCell"/>
</dbReference>
<keyword evidence="5" id="KW-0812">Transmembrane</keyword>
<evidence type="ECO:0000256" key="5">
    <source>
        <dbReference type="ARBA" id="ARBA00022692"/>
    </source>
</evidence>
<protein>
    <recommendedName>
        <fullName evidence="12">Alpha-1,3-mannosyl-glycoprotein 2-beta-N-acetylglucosaminyltransferase</fullName>
        <shortName evidence="12">GNT-I</shortName>
        <shortName evidence="12">GlcNAc-T I</shortName>
        <ecNumber evidence="12">2.4.1.101</ecNumber>
    </recommendedName>
    <alternativeName>
        <fullName evidence="12">N-glycosyl-oligosaccharide-glycoprotein N-acetylglucosaminyltransferase I</fullName>
    </alternativeName>
</protein>
<evidence type="ECO:0000256" key="3">
    <source>
        <dbReference type="ARBA" id="ARBA00022676"/>
    </source>
</evidence>
<dbReference type="PANTHER" id="PTHR10468">
    <property type="entry name" value="PROTEIN O-LINKED-MANNOSE BETA-1,2-N-ACETYLGLUCOSAMINYLTRANSFERASE 1/ALPHA-1,3-MANNOSYL-GLYCOPROTEIN 2-BETA-N-ACETYLGLUCOSAMINYLTRANSFERASE"/>
    <property type="match status" value="1"/>
</dbReference>
<evidence type="ECO:0000256" key="12">
    <source>
        <dbReference type="RuleBase" id="RU368119"/>
    </source>
</evidence>
<evidence type="ECO:0000256" key="10">
    <source>
        <dbReference type="ARBA" id="ARBA00023136"/>
    </source>
</evidence>
<evidence type="ECO:0000256" key="2">
    <source>
        <dbReference type="ARBA" id="ARBA00004922"/>
    </source>
</evidence>
<evidence type="ECO:0000256" key="11">
    <source>
        <dbReference type="ARBA" id="ARBA00023211"/>
    </source>
</evidence>
<gene>
    <name evidence="13" type="ORF">IFM89_029109</name>
</gene>
<evidence type="ECO:0000256" key="6">
    <source>
        <dbReference type="ARBA" id="ARBA00022723"/>
    </source>
</evidence>
<comment type="catalytic activity">
    <reaction evidence="12">
        <text>N(4)-(alpha-D-Man-(1-&gt;3)-[alpha-D-Man-(1-&gt;3)-[alpha-D-Man-(1-&gt;6)]-alpha-D-Man-(1-&gt;6)]-beta-D-Man-(1-&gt;4)-beta-D-GlcNAc-(1-&gt;4)-beta-D-GlcNAc)-L-asparaginyl-[protein] (N-glucan mannose isomer 5A1,2) + UDP-N-acetyl-alpha-D-glucosamine = N(4)-{beta-D-GlcNAc-(1-&gt;2)-alpha-D-Man-(1-&gt;3)-[alpha-D-Man-(1-&gt;3)-[alpha-D-Man-(1-&gt;6)]-alpha-D-Man-(1-&gt;6)]-beta-D-Man-(1-&gt;4)-beta-D-GlcNAc-(1-&gt;4)-beta-D-GlcNAc}-L-asparaginyl-[protein] + UDP + H(+)</text>
        <dbReference type="Rhea" id="RHEA:11456"/>
        <dbReference type="Rhea" id="RHEA-COMP:14367"/>
        <dbReference type="Rhea" id="RHEA-COMP:14368"/>
        <dbReference type="ChEBI" id="CHEBI:15378"/>
        <dbReference type="ChEBI" id="CHEBI:57705"/>
        <dbReference type="ChEBI" id="CHEBI:58223"/>
        <dbReference type="ChEBI" id="CHEBI:59087"/>
        <dbReference type="ChEBI" id="CHEBI:60625"/>
        <dbReference type="EC" id="2.4.1.101"/>
    </reaction>
</comment>
<dbReference type="SUPFAM" id="SSF141678">
    <property type="entry name" value="MAL13P1.257-like"/>
    <property type="match status" value="1"/>
</dbReference>
<dbReference type="EC" id="2.4.1.101" evidence="12"/>
<comment type="caution">
    <text evidence="13">The sequence shown here is derived from an EMBL/GenBank/DDBJ whole genome shotgun (WGS) entry which is preliminary data.</text>
</comment>
<dbReference type="EMBL" id="JADFTS010000009">
    <property type="protein sequence ID" value="KAF9589869.1"/>
    <property type="molecule type" value="Genomic_DNA"/>
</dbReference>
<dbReference type="GO" id="GO:0003827">
    <property type="term" value="F:alpha-1,3-mannosylglycoprotein 2-beta-N-acetylglucosaminyltransferase activity"/>
    <property type="evidence" value="ECO:0007669"/>
    <property type="project" value="UniProtKB-UniRule"/>
</dbReference>
<evidence type="ECO:0000256" key="7">
    <source>
        <dbReference type="ARBA" id="ARBA00022968"/>
    </source>
</evidence>
<proteinExistence type="inferred from homology"/>
<evidence type="ECO:0000256" key="4">
    <source>
        <dbReference type="ARBA" id="ARBA00022679"/>
    </source>
</evidence>
<reference evidence="13 14" key="1">
    <citation type="submission" date="2020-10" db="EMBL/GenBank/DDBJ databases">
        <title>The Coptis chinensis genome and diversification of protoberbering-type alkaloids.</title>
        <authorList>
            <person name="Wang B."/>
            <person name="Shu S."/>
            <person name="Song C."/>
            <person name="Liu Y."/>
        </authorList>
    </citation>
    <scope>NUCLEOTIDE SEQUENCE [LARGE SCALE GENOMIC DNA]</scope>
    <source>
        <strain evidence="13">HL-2020</strain>
        <tissue evidence="13">Leaf</tissue>
    </source>
</reference>
<keyword evidence="10" id="KW-0472">Membrane</keyword>
<keyword evidence="6 12" id="KW-0479">Metal-binding</keyword>
<dbReference type="UniPathway" id="UPA00378"/>
<comment type="subcellular location">
    <subcellularLocation>
        <location evidence="1 12">Golgi apparatus membrane</location>
        <topology evidence="1 12">Single-pass type II membrane protein</topology>
    </subcellularLocation>
</comment>
<keyword evidence="4" id="KW-0808">Transferase</keyword>
<dbReference type="OrthoDB" id="440755at2759"/>
<dbReference type="Pfam" id="PF03071">
    <property type="entry name" value="GNT-I"/>
    <property type="match status" value="1"/>
</dbReference>
<keyword evidence="7 12" id="KW-0735">Signal-anchor</keyword>
<keyword evidence="8" id="KW-1133">Transmembrane helix</keyword>
<dbReference type="GO" id="GO:0030145">
    <property type="term" value="F:manganese ion binding"/>
    <property type="evidence" value="ECO:0007669"/>
    <property type="project" value="UniProtKB-UniRule"/>
</dbReference>
<dbReference type="InterPro" id="IPR052261">
    <property type="entry name" value="Glycosyltransferase_13"/>
</dbReference>
<dbReference type="Gene3D" id="3.10.180.20">
    <property type="entry name" value="N-Acetylglucosaminyltransferase I, Domain 2"/>
    <property type="match status" value="1"/>
</dbReference>
<evidence type="ECO:0000256" key="8">
    <source>
        <dbReference type="ARBA" id="ARBA00022989"/>
    </source>
</evidence>
<comment type="pathway">
    <text evidence="2 12">Protein modification; protein glycosylation.</text>
</comment>
<keyword evidence="3 12" id="KW-0328">Glycosyltransferase</keyword>
<dbReference type="AlphaFoldDB" id="A0A835LFF4"/>
<organism evidence="13 14">
    <name type="scientific">Coptis chinensis</name>
    <dbReference type="NCBI Taxonomy" id="261450"/>
    <lineage>
        <taxon>Eukaryota</taxon>
        <taxon>Viridiplantae</taxon>
        <taxon>Streptophyta</taxon>
        <taxon>Embryophyta</taxon>
        <taxon>Tracheophyta</taxon>
        <taxon>Spermatophyta</taxon>
        <taxon>Magnoliopsida</taxon>
        <taxon>Ranunculales</taxon>
        <taxon>Ranunculaceae</taxon>
        <taxon>Coptidoideae</taxon>
        <taxon>Coptis</taxon>
    </lineage>
</organism>
<sequence length="146" mass="16481">MDLSYLIEKNYIRHFGNIVSNATPVHGSDVILKAYNIDGDVRIQYKDQADFEHIARQFGIFEEWKCSRKGTIMRILCRGHPLMLATTHGGISAPLMVFGYRGLEPMHFLFGHGWRAESATWTLTSEATDLSRAFAVYPSCELGLIA</sequence>